<evidence type="ECO:0000313" key="5">
    <source>
        <dbReference type="Proteomes" id="UP000492821"/>
    </source>
</evidence>
<sequence length="399" mass="45543">MTHLPKPMLILTLAVAFFPTFHTQFIRDVPWKGPWDFLNTIQWYDKNPDLSSKNPWVFKHFDEIQLQSCLKFRKEPGWIENASMIAVNFQPANTPNLDGCPDNVLRQYNTSVDAYIKDGISYKDSLHLFVHWLAIGDSNLRSIADQYLERTNNKPAWDLGQLKFQDYTETPVPYDVGGIMHMPCDETTQCRPKDRNKMFSVGNNMLTFSDIRLINMAYGCHWTCGVDDYQRCYQPNRGLPNPRDCSKCLCPDGFEGPECTDRRKALGSNGECGSTLTATYKMQTLKINLPKPASEGKPNVCIYHIQAPPGKQVVVLLDKFNNEGPSATASSDQACIKHCMESYVEVQTERFDLAGPRYCCRYAHLNNKIGELKSKNGLIIIKVNSYRENTHAEVRFKLE</sequence>
<reference evidence="5" key="1">
    <citation type="journal article" date="2013" name="Genetics">
        <title>The draft genome and transcriptome of Panagrellus redivivus are shaped by the harsh demands of a free-living lifestyle.</title>
        <authorList>
            <person name="Srinivasan J."/>
            <person name="Dillman A.R."/>
            <person name="Macchietto M.G."/>
            <person name="Heikkinen L."/>
            <person name="Lakso M."/>
            <person name="Fracchia K.M."/>
            <person name="Antoshechkin I."/>
            <person name="Mortazavi A."/>
            <person name="Wong G."/>
            <person name="Sternberg P.W."/>
        </authorList>
    </citation>
    <scope>NUCLEOTIDE SEQUENCE [LARGE SCALE GENOMIC DNA]</scope>
    <source>
        <strain evidence="5">MT8872</strain>
    </source>
</reference>
<feature type="domain" description="CUB" evidence="4">
    <location>
        <begin position="272"/>
        <end position="399"/>
    </location>
</feature>
<comment type="caution">
    <text evidence="2">Lacks conserved residue(s) required for the propagation of feature annotation.</text>
</comment>
<evidence type="ECO:0000256" key="2">
    <source>
        <dbReference type="PROSITE-ProRule" id="PRU00059"/>
    </source>
</evidence>
<reference evidence="6" key="2">
    <citation type="submission" date="2020-10" db="UniProtKB">
        <authorList>
            <consortium name="WormBaseParasite"/>
        </authorList>
    </citation>
    <scope>IDENTIFICATION</scope>
</reference>
<dbReference type="PANTHER" id="PTHR10127:SF794">
    <property type="entry name" value="ZINC METALLOPROTEINASE NAS-22-RELATED"/>
    <property type="match status" value="1"/>
</dbReference>
<dbReference type="InterPro" id="IPR024079">
    <property type="entry name" value="MetalloPept_cat_dom_sf"/>
</dbReference>
<organism evidence="5 6">
    <name type="scientific">Panagrellus redivivus</name>
    <name type="common">Microworm</name>
    <dbReference type="NCBI Taxonomy" id="6233"/>
    <lineage>
        <taxon>Eukaryota</taxon>
        <taxon>Metazoa</taxon>
        <taxon>Ecdysozoa</taxon>
        <taxon>Nematoda</taxon>
        <taxon>Chromadorea</taxon>
        <taxon>Rhabditida</taxon>
        <taxon>Tylenchina</taxon>
        <taxon>Panagrolaimomorpha</taxon>
        <taxon>Panagrolaimoidea</taxon>
        <taxon>Panagrolaimidae</taxon>
        <taxon>Panagrellus</taxon>
    </lineage>
</organism>
<keyword evidence="1" id="KW-1015">Disulfide bond</keyword>
<feature type="signal peptide" evidence="3">
    <location>
        <begin position="1"/>
        <end position="23"/>
    </location>
</feature>
<dbReference type="SUPFAM" id="SSF49854">
    <property type="entry name" value="Spermadhesin, CUB domain"/>
    <property type="match status" value="1"/>
</dbReference>
<dbReference type="GO" id="GO:0004222">
    <property type="term" value="F:metalloendopeptidase activity"/>
    <property type="evidence" value="ECO:0007669"/>
    <property type="project" value="InterPro"/>
</dbReference>
<dbReference type="InterPro" id="IPR000859">
    <property type="entry name" value="CUB_dom"/>
</dbReference>
<dbReference type="AlphaFoldDB" id="A0A7E4ZZT5"/>
<dbReference type="Gene3D" id="2.60.120.290">
    <property type="entry name" value="Spermadhesin, CUB domain"/>
    <property type="match status" value="1"/>
</dbReference>
<dbReference type="SUPFAM" id="SSF55486">
    <property type="entry name" value="Metalloproteases ('zincins'), catalytic domain"/>
    <property type="match status" value="1"/>
</dbReference>
<dbReference type="WBParaSite" id="Pan_g6020.t1">
    <property type="protein sequence ID" value="Pan_g6020.t1"/>
    <property type="gene ID" value="Pan_g6020"/>
</dbReference>
<name>A0A7E4ZZT5_PANRE</name>
<evidence type="ECO:0000313" key="6">
    <source>
        <dbReference type="WBParaSite" id="Pan_g6020.t1"/>
    </source>
</evidence>
<dbReference type="GO" id="GO:0046872">
    <property type="term" value="F:metal ion binding"/>
    <property type="evidence" value="ECO:0007669"/>
    <property type="project" value="UniProtKB-KW"/>
</dbReference>
<dbReference type="Proteomes" id="UP000492821">
    <property type="component" value="Unassembled WGS sequence"/>
</dbReference>
<dbReference type="PROSITE" id="PS01180">
    <property type="entry name" value="CUB"/>
    <property type="match status" value="1"/>
</dbReference>
<dbReference type="GO" id="GO:0006508">
    <property type="term" value="P:proteolysis"/>
    <property type="evidence" value="ECO:0007669"/>
    <property type="project" value="UniProtKB-KW"/>
</dbReference>
<protein>
    <submittedName>
        <fullName evidence="6">CUB domain-containing protein</fullName>
    </submittedName>
</protein>
<dbReference type="InterPro" id="IPR035914">
    <property type="entry name" value="Sperma_CUB_dom_sf"/>
</dbReference>
<keyword evidence="5" id="KW-1185">Reference proteome</keyword>
<feature type="chain" id="PRO_5028939432" evidence="3">
    <location>
        <begin position="24"/>
        <end position="399"/>
    </location>
</feature>
<evidence type="ECO:0000256" key="3">
    <source>
        <dbReference type="SAM" id="SignalP"/>
    </source>
</evidence>
<evidence type="ECO:0000256" key="1">
    <source>
        <dbReference type="ARBA" id="ARBA00023157"/>
    </source>
</evidence>
<proteinExistence type="predicted"/>
<dbReference type="Gene3D" id="3.40.390.10">
    <property type="entry name" value="Collagenase (Catalytic Domain)"/>
    <property type="match status" value="1"/>
</dbReference>
<evidence type="ECO:0000259" key="4">
    <source>
        <dbReference type="PROSITE" id="PS01180"/>
    </source>
</evidence>
<dbReference type="PANTHER" id="PTHR10127">
    <property type="entry name" value="DISCOIDIN, CUB, EGF, LAMININ , AND ZINC METALLOPROTEASE DOMAIN CONTAINING"/>
    <property type="match status" value="1"/>
</dbReference>
<accession>A0A7E4ZZT5</accession>
<keyword evidence="3" id="KW-0732">Signal</keyword>